<dbReference type="RefSeq" id="WP_162641610.1">
    <property type="nucleotide sequence ID" value="NZ_CP048286.1"/>
</dbReference>
<name>A0A6C0P1R9_9BACL</name>
<dbReference type="KEGG" id="prz:GZH47_16795"/>
<keyword evidence="3" id="KW-1185">Reference proteome</keyword>
<dbReference type="AlphaFoldDB" id="A0A6C0P1R9"/>
<protein>
    <recommendedName>
        <fullName evidence="4">Lipoprotein</fullName>
    </recommendedName>
</protein>
<evidence type="ECO:0000313" key="2">
    <source>
        <dbReference type="EMBL" id="QHW32301.1"/>
    </source>
</evidence>
<feature type="signal peptide" evidence="1">
    <location>
        <begin position="1"/>
        <end position="26"/>
    </location>
</feature>
<evidence type="ECO:0000256" key="1">
    <source>
        <dbReference type="SAM" id="SignalP"/>
    </source>
</evidence>
<organism evidence="2 3">
    <name type="scientific">Paenibacillus rhizovicinus</name>
    <dbReference type="NCBI Taxonomy" id="2704463"/>
    <lineage>
        <taxon>Bacteria</taxon>
        <taxon>Bacillati</taxon>
        <taxon>Bacillota</taxon>
        <taxon>Bacilli</taxon>
        <taxon>Bacillales</taxon>
        <taxon>Paenibacillaceae</taxon>
        <taxon>Paenibacillus</taxon>
    </lineage>
</organism>
<dbReference type="Proteomes" id="UP000479114">
    <property type="component" value="Chromosome"/>
</dbReference>
<dbReference type="PROSITE" id="PS51257">
    <property type="entry name" value="PROKAR_LIPOPROTEIN"/>
    <property type="match status" value="1"/>
</dbReference>
<evidence type="ECO:0008006" key="4">
    <source>
        <dbReference type="Google" id="ProtNLM"/>
    </source>
</evidence>
<accession>A0A6C0P1R9</accession>
<sequence>MRRKTCLLITAAAAITAILATGCVYAKSDGGALLHNWYENRSQQVTDQIKTSAAAKRVQASAKLDERSEELANDARKEISTTARARIDEVTKQLQAAGRSYIGQIDDAKDGLTADPGFQQVFDNYVDEVNRTSTEELDQLAVDTIDELTQQLGN</sequence>
<gene>
    <name evidence="2" type="ORF">GZH47_16795</name>
</gene>
<evidence type="ECO:0000313" key="3">
    <source>
        <dbReference type="Proteomes" id="UP000479114"/>
    </source>
</evidence>
<reference evidence="2 3" key="1">
    <citation type="submission" date="2020-02" db="EMBL/GenBank/DDBJ databases">
        <title>Paenibacillus sp. nov., isolated from rhizosphere soil of tomato.</title>
        <authorList>
            <person name="Weon H.-Y."/>
            <person name="Lee S.A."/>
        </authorList>
    </citation>
    <scope>NUCLEOTIDE SEQUENCE [LARGE SCALE GENOMIC DNA]</scope>
    <source>
        <strain evidence="2 3">14171R-81</strain>
    </source>
</reference>
<dbReference type="EMBL" id="CP048286">
    <property type="protein sequence ID" value="QHW32301.1"/>
    <property type="molecule type" value="Genomic_DNA"/>
</dbReference>
<feature type="chain" id="PRO_5025384956" description="Lipoprotein" evidence="1">
    <location>
        <begin position="27"/>
        <end position="154"/>
    </location>
</feature>
<keyword evidence="1" id="KW-0732">Signal</keyword>
<proteinExistence type="predicted"/>